<dbReference type="Proteomes" id="UP000694843">
    <property type="component" value="Unplaced"/>
</dbReference>
<comment type="function">
    <text evidence="15">Thioredoxin system is a major player in glutathione metabolism, due to the demonstrated absence of a glutathione reductase. Functionally interacts with the Sod/Cat reactive oxidation species (ROS) defense system and thereby has a role in preadult development and life span. Lack of a glutathione reductase suggests antioxidant defense in Drosophila, and probably in related insects, differs fundamentally from that in other organisms.</text>
</comment>
<dbReference type="FunFam" id="3.30.390.30:FF:000004">
    <property type="entry name" value="Thioredoxin reductase 1, cytoplasmic"/>
    <property type="match status" value="1"/>
</dbReference>
<dbReference type="InterPro" id="IPR012999">
    <property type="entry name" value="Pyr_OxRdtase_I_AS"/>
</dbReference>
<dbReference type="GO" id="GO:0005739">
    <property type="term" value="C:mitochondrion"/>
    <property type="evidence" value="ECO:0007669"/>
    <property type="project" value="TreeGrafter"/>
</dbReference>
<dbReference type="GO" id="GO:0006749">
    <property type="term" value="P:glutathione metabolic process"/>
    <property type="evidence" value="ECO:0007669"/>
    <property type="project" value="TreeGrafter"/>
</dbReference>
<dbReference type="InterPro" id="IPR016156">
    <property type="entry name" value="FAD/NAD-linked_Rdtase_dimer_sf"/>
</dbReference>
<dbReference type="KEGG" id="hazt:108665579"/>
<evidence type="ECO:0000256" key="14">
    <source>
        <dbReference type="ARBA" id="ARBA00048132"/>
    </source>
</evidence>
<dbReference type="PANTHER" id="PTHR42737">
    <property type="entry name" value="GLUTATHIONE REDUCTASE"/>
    <property type="match status" value="1"/>
</dbReference>
<keyword evidence="12" id="KW-1015">Disulfide bond</keyword>
<comment type="catalytic activity">
    <reaction evidence="14">
        <text>[thioredoxin]-dithiol + NADP(+) = [thioredoxin]-disulfide + NADPH + H(+)</text>
        <dbReference type="Rhea" id="RHEA:20345"/>
        <dbReference type="Rhea" id="RHEA-COMP:10698"/>
        <dbReference type="Rhea" id="RHEA-COMP:10700"/>
        <dbReference type="ChEBI" id="CHEBI:15378"/>
        <dbReference type="ChEBI" id="CHEBI:29950"/>
        <dbReference type="ChEBI" id="CHEBI:50058"/>
        <dbReference type="ChEBI" id="CHEBI:57783"/>
        <dbReference type="ChEBI" id="CHEBI:58349"/>
        <dbReference type="EC" id="1.8.1.9"/>
    </reaction>
</comment>
<sequence>MAARTLRSVFTLRSVAAASSAGSLLCKVSNNVQPLKQNSFIYNKFVTGIWSSRKSFHHSSSRPTSESAMAPVGLPPADLVEQYIKQSKVIIFSKSFCPFCNQVKALFNKLGVKFTALELDELENGDAIQEALFARTGLKTVPNTFINGTHVGGCDDTLNRHEAGQLLPLLHVKTHDYEYDLVVIGGGSGGLAASKEAAALGAKVAVLDFVQPTPLGTQWGLGGTCVNVGCIPKKLMHQAALLAHGLQDSRAYGWQTPESIEHSWGTLVEGVQNHIGSLNWGYRVQLRDKNVEYVNAYTTFVDPHTLRTVDRRGKERTITSDKILVAVGGRPRYPDLPGARELCITSDDLFSLSHPPGKTLLVGASYIALECAGFLAALGFDVTVMVRSIFLRGFDQQMAEKVADYMERQGVKFIRGAVPTLFEQVEEGTPGLVRVTATSDEQGTFSDEYNTVVLAIGRDPCTKDMGLNNAGVTLAKSGKIIVNDEEQSSAPNVYAIGDVIEAGLELTPVAIQAGRLLARRLYGGATKKMDYQNVATTVFTPLEYGCCGLSEEDAITKYGAEDVEIYHNGFWPLEFTVAHRPESDCYAKLICVKSQNELVVGFHIVGPNAGEITQGFAIALQLGATKQNFDDLVGIHPTCAEVFTTMTVTKRSGKDASASGC</sequence>
<evidence type="ECO:0000256" key="11">
    <source>
        <dbReference type="ARBA" id="ARBA00023002"/>
    </source>
</evidence>
<dbReference type="InterPro" id="IPR023753">
    <property type="entry name" value="FAD/NAD-binding_dom"/>
</dbReference>
<evidence type="ECO:0000259" key="19">
    <source>
        <dbReference type="Pfam" id="PF07992"/>
    </source>
</evidence>
<reference evidence="21" key="1">
    <citation type="submission" date="2025-08" db="UniProtKB">
        <authorList>
            <consortium name="RefSeq"/>
        </authorList>
    </citation>
    <scope>IDENTIFICATION</scope>
    <source>
        <tissue evidence="21">Whole organism</tissue>
    </source>
</reference>
<dbReference type="Pfam" id="PF02852">
    <property type="entry name" value="Pyr_redox_dim"/>
    <property type="match status" value="1"/>
</dbReference>
<evidence type="ECO:0000256" key="13">
    <source>
        <dbReference type="ARBA" id="ARBA00023284"/>
    </source>
</evidence>
<dbReference type="Gene3D" id="3.40.30.10">
    <property type="entry name" value="Glutaredoxin"/>
    <property type="match status" value="1"/>
</dbReference>
<dbReference type="InterPro" id="IPR036188">
    <property type="entry name" value="FAD/NAD-bd_sf"/>
</dbReference>
<dbReference type="GO" id="GO:0004362">
    <property type="term" value="F:glutathione-disulfide reductase (NADPH) activity"/>
    <property type="evidence" value="ECO:0007669"/>
    <property type="project" value="TreeGrafter"/>
</dbReference>
<dbReference type="InterPro" id="IPR011767">
    <property type="entry name" value="GLR_AS"/>
</dbReference>
<evidence type="ECO:0000256" key="16">
    <source>
        <dbReference type="RuleBase" id="RU003691"/>
    </source>
</evidence>
<dbReference type="SUPFAM" id="SSF51905">
    <property type="entry name" value="FAD/NAD(P)-binding domain"/>
    <property type="match status" value="1"/>
</dbReference>
<dbReference type="PRINTS" id="PR00411">
    <property type="entry name" value="PNDRDTASEI"/>
</dbReference>
<feature type="domain" description="Glutaredoxin" evidence="17">
    <location>
        <begin position="89"/>
        <end position="151"/>
    </location>
</feature>
<gene>
    <name evidence="21" type="primary">LOC108665579</name>
</gene>
<dbReference type="PANTHER" id="PTHR42737:SF8">
    <property type="entry name" value="THIOREDOXIN-DISULFIDE REDUCTASE"/>
    <property type="match status" value="1"/>
</dbReference>
<keyword evidence="6 16" id="KW-0285">Flavoprotein</keyword>
<dbReference type="CDD" id="cd03419">
    <property type="entry name" value="GRX_GRXh_1_2_like"/>
    <property type="match status" value="1"/>
</dbReference>
<dbReference type="AlphaFoldDB" id="A0A8B7N2N4"/>
<dbReference type="FunFam" id="3.40.30.10:FF:000093">
    <property type="entry name" value="Glutaredoxin 2"/>
    <property type="match status" value="1"/>
</dbReference>
<dbReference type="InterPro" id="IPR036249">
    <property type="entry name" value="Thioredoxin-like_sf"/>
</dbReference>
<dbReference type="RefSeq" id="XP_018007840.1">
    <property type="nucleotide sequence ID" value="XM_018152351.2"/>
</dbReference>
<keyword evidence="7 16" id="KW-0274">FAD</keyword>
<evidence type="ECO:0000256" key="6">
    <source>
        <dbReference type="ARBA" id="ARBA00022630"/>
    </source>
</evidence>
<keyword evidence="8" id="KW-0521">NADP</keyword>
<dbReference type="GO" id="GO:0050660">
    <property type="term" value="F:flavin adenine dinucleotide binding"/>
    <property type="evidence" value="ECO:0007669"/>
    <property type="project" value="InterPro"/>
</dbReference>
<dbReference type="SUPFAM" id="SSF52833">
    <property type="entry name" value="Thioredoxin-like"/>
    <property type="match status" value="1"/>
</dbReference>
<dbReference type="SUPFAM" id="SSF55424">
    <property type="entry name" value="FAD/NAD-linked reductases, dimerisation (C-terminal) domain"/>
    <property type="match status" value="1"/>
</dbReference>
<dbReference type="PRINTS" id="PR00368">
    <property type="entry name" value="FADPNR"/>
</dbReference>
<dbReference type="GO" id="GO:0004791">
    <property type="term" value="F:thioredoxin-disulfide reductase (NADPH) activity"/>
    <property type="evidence" value="ECO:0007669"/>
    <property type="project" value="UniProtKB-EC"/>
</dbReference>
<evidence type="ECO:0000259" key="18">
    <source>
        <dbReference type="Pfam" id="PF02852"/>
    </source>
</evidence>
<evidence type="ECO:0000313" key="21">
    <source>
        <dbReference type="RefSeq" id="XP_018007840.1"/>
    </source>
</evidence>
<dbReference type="Pfam" id="PF00462">
    <property type="entry name" value="Glutaredoxin"/>
    <property type="match status" value="1"/>
</dbReference>
<dbReference type="FunFam" id="3.50.50.60:FF:000190">
    <property type="entry name" value="Thioredoxin reductase"/>
    <property type="match status" value="1"/>
</dbReference>
<keyword evidence="10" id="KW-0249">Electron transport</keyword>
<dbReference type="CTD" id="31760"/>
<evidence type="ECO:0000256" key="10">
    <source>
        <dbReference type="ARBA" id="ARBA00022982"/>
    </source>
</evidence>
<proteinExistence type="inferred from homology"/>
<dbReference type="InterPro" id="IPR004099">
    <property type="entry name" value="Pyr_nucl-diS_OxRdtase_dimer"/>
</dbReference>
<dbReference type="InterPro" id="IPR002109">
    <property type="entry name" value="Glutaredoxin"/>
</dbReference>
<name>A0A8B7N2N4_HYAAZ</name>
<keyword evidence="20" id="KW-1185">Reference proteome</keyword>
<dbReference type="Gene3D" id="3.50.50.60">
    <property type="entry name" value="FAD/NAD(P)-binding domain"/>
    <property type="match status" value="2"/>
</dbReference>
<comment type="similarity">
    <text evidence="3 16">Belongs to the class-I pyridine nucleotide-disulfide oxidoreductase family.</text>
</comment>
<dbReference type="InterPro" id="IPR011899">
    <property type="entry name" value="Glutaredoxin_euk/vir"/>
</dbReference>
<dbReference type="InterPro" id="IPR046952">
    <property type="entry name" value="GSHR/TRXR-like"/>
</dbReference>
<dbReference type="GeneID" id="108665579"/>
<evidence type="ECO:0000256" key="12">
    <source>
        <dbReference type="ARBA" id="ARBA00023157"/>
    </source>
</evidence>
<dbReference type="Gene3D" id="3.30.390.30">
    <property type="match status" value="1"/>
</dbReference>
<dbReference type="GO" id="GO:0005829">
    <property type="term" value="C:cytosol"/>
    <property type="evidence" value="ECO:0007669"/>
    <property type="project" value="TreeGrafter"/>
</dbReference>
<dbReference type="OMA" id="NYHKLAD"/>
<evidence type="ECO:0000256" key="8">
    <source>
        <dbReference type="ARBA" id="ARBA00022857"/>
    </source>
</evidence>
<evidence type="ECO:0000256" key="9">
    <source>
        <dbReference type="ARBA" id="ARBA00022933"/>
    </source>
</evidence>
<keyword evidence="5" id="KW-0813">Transport</keyword>
<feature type="domain" description="Pyridine nucleotide-disulphide oxidoreductase dimerisation" evidence="18">
    <location>
        <begin position="534"/>
        <end position="646"/>
    </location>
</feature>
<dbReference type="NCBIfam" id="TIGR02180">
    <property type="entry name" value="GRX_euk"/>
    <property type="match status" value="1"/>
</dbReference>
<protein>
    <recommendedName>
        <fullName evidence="4">thioredoxin-disulfide reductase (NADPH)</fullName>
        <ecNumber evidence="4">1.8.1.9</ecNumber>
    </recommendedName>
</protein>
<evidence type="ECO:0000313" key="20">
    <source>
        <dbReference type="Proteomes" id="UP000694843"/>
    </source>
</evidence>
<feature type="domain" description="FAD/NAD(P)-binding" evidence="19">
    <location>
        <begin position="179"/>
        <end position="514"/>
    </location>
</feature>
<evidence type="ECO:0000256" key="4">
    <source>
        <dbReference type="ARBA" id="ARBA00012610"/>
    </source>
</evidence>
<evidence type="ECO:0000256" key="7">
    <source>
        <dbReference type="ARBA" id="ARBA00022827"/>
    </source>
</evidence>
<keyword evidence="11 16" id="KW-0560">Oxidoreductase</keyword>
<dbReference type="PROSITE" id="PS00195">
    <property type="entry name" value="GLUTAREDOXIN_1"/>
    <property type="match status" value="1"/>
</dbReference>
<dbReference type="EC" id="1.8.1.9" evidence="4"/>
<evidence type="ECO:0000259" key="17">
    <source>
        <dbReference type="Pfam" id="PF00462"/>
    </source>
</evidence>
<comment type="function">
    <text evidence="2">Has a glutathione-disulfide oxidoreductase activity in the presence of NADPH and glutathione reductase. Reduces low molecular weight disulfides and proteins.</text>
</comment>
<evidence type="ECO:0000256" key="5">
    <source>
        <dbReference type="ARBA" id="ARBA00022448"/>
    </source>
</evidence>
<keyword evidence="9" id="KW-0712">Selenocysteine</keyword>
<accession>A0A8B7N2N4</accession>
<evidence type="ECO:0000256" key="2">
    <source>
        <dbReference type="ARBA" id="ARBA00002549"/>
    </source>
</evidence>
<dbReference type="PROSITE" id="PS51354">
    <property type="entry name" value="GLUTAREDOXIN_2"/>
    <property type="match status" value="1"/>
</dbReference>
<dbReference type="GO" id="GO:0045454">
    <property type="term" value="P:cell redox homeostasis"/>
    <property type="evidence" value="ECO:0007669"/>
    <property type="project" value="InterPro"/>
</dbReference>
<evidence type="ECO:0000256" key="15">
    <source>
        <dbReference type="ARBA" id="ARBA00054062"/>
    </source>
</evidence>
<dbReference type="InterPro" id="IPR006338">
    <property type="entry name" value="Thioredoxin/glutathione_Rdtase"/>
</dbReference>
<dbReference type="Pfam" id="PF07992">
    <property type="entry name" value="Pyr_redox_2"/>
    <property type="match status" value="1"/>
</dbReference>
<organism evidence="20 21">
    <name type="scientific">Hyalella azteca</name>
    <name type="common">Amphipod</name>
    <dbReference type="NCBI Taxonomy" id="294128"/>
    <lineage>
        <taxon>Eukaryota</taxon>
        <taxon>Metazoa</taxon>
        <taxon>Ecdysozoa</taxon>
        <taxon>Arthropoda</taxon>
        <taxon>Crustacea</taxon>
        <taxon>Multicrustacea</taxon>
        <taxon>Malacostraca</taxon>
        <taxon>Eumalacostraca</taxon>
        <taxon>Peracarida</taxon>
        <taxon>Amphipoda</taxon>
        <taxon>Senticaudata</taxon>
        <taxon>Talitrida</taxon>
        <taxon>Talitroidea</taxon>
        <taxon>Hyalellidae</taxon>
        <taxon>Hyalella</taxon>
    </lineage>
</organism>
<dbReference type="GO" id="GO:0034599">
    <property type="term" value="P:cellular response to oxidative stress"/>
    <property type="evidence" value="ECO:0007669"/>
    <property type="project" value="TreeGrafter"/>
</dbReference>
<comment type="cofactor">
    <cofactor evidence="1">
        <name>FAD</name>
        <dbReference type="ChEBI" id="CHEBI:57692"/>
    </cofactor>
</comment>
<keyword evidence="13 16" id="KW-0676">Redox-active center</keyword>
<dbReference type="OrthoDB" id="5956163at2759"/>
<evidence type="ECO:0000256" key="3">
    <source>
        <dbReference type="ARBA" id="ARBA00007532"/>
    </source>
</evidence>
<evidence type="ECO:0000256" key="1">
    <source>
        <dbReference type="ARBA" id="ARBA00001974"/>
    </source>
</evidence>
<dbReference type="PROSITE" id="PS00076">
    <property type="entry name" value="PYRIDINE_REDOX_1"/>
    <property type="match status" value="1"/>
</dbReference>
<dbReference type="NCBIfam" id="TIGR01438">
    <property type="entry name" value="TGR"/>
    <property type="match status" value="1"/>
</dbReference>